<keyword evidence="4" id="KW-1185">Reference proteome</keyword>
<evidence type="ECO:0000313" key="4">
    <source>
        <dbReference type="Proteomes" id="UP000051139"/>
    </source>
</evidence>
<dbReference type="EMBL" id="JQCB01000004">
    <property type="protein sequence ID" value="KRN96360.1"/>
    <property type="molecule type" value="Genomic_DNA"/>
</dbReference>
<keyword evidence="1" id="KW-1133">Transmembrane helix</keyword>
<sequence length="276" mass="30780">MLSLLDMANHFLGYFNVNTKLKGRIYTVLGFLGDWYLLYVGWRFIQNGGYVRGGLIVLAFLFLMYCTLVNFYFYFLKKRFVLDPSERIAQVLGDERLKEQDNRFSERDRLSHFAPATGLYDDKQVIPAKVEVSGTQHKNLAQIAAELKDAQLLPEDYAGASEAEVLAQAKETGKPVFAIGDGVPLPFFDLREESEHFVVYGGMNQMTALPVGRITRVGLSDIKTANAKFKLFVATAVLQGGTAKSAGRSGAIERQLPYTIKVEVAFSEKAPVKTNN</sequence>
<protein>
    <submittedName>
        <fullName evidence="3">Uncharacterized protein</fullName>
    </submittedName>
</protein>
<evidence type="ECO:0000313" key="2">
    <source>
        <dbReference type="EMBL" id="GEK29213.1"/>
    </source>
</evidence>
<dbReference type="OrthoDB" id="2192445at2"/>
<evidence type="ECO:0000313" key="5">
    <source>
        <dbReference type="Proteomes" id="UP000321429"/>
    </source>
</evidence>
<reference evidence="2 5" key="2">
    <citation type="submission" date="2019-07" db="EMBL/GenBank/DDBJ databases">
        <title>Whole genome shotgun sequence of Lactobacillus siliginis NBRC 101315.</title>
        <authorList>
            <person name="Hosoyama A."/>
            <person name="Uohara A."/>
            <person name="Ohji S."/>
            <person name="Ichikawa N."/>
        </authorList>
    </citation>
    <scope>NUCLEOTIDE SEQUENCE [LARGE SCALE GENOMIC DNA]</scope>
    <source>
        <strain evidence="2 5">NBRC 101315</strain>
    </source>
</reference>
<dbReference type="Pfam" id="PF20386">
    <property type="entry name" value="DUF6681"/>
    <property type="match status" value="1"/>
</dbReference>
<keyword evidence="1" id="KW-0472">Membrane</keyword>
<dbReference type="PATRIC" id="fig|348151.3.peg.1359"/>
<dbReference type="Proteomes" id="UP000051139">
    <property type="component" value="Unassembled WGS sequence"/>
</dbReference>
<feature type="transmembrane region" description="Helical" evidence="1">
    <location>
        <begin position="25"/>
        <end position="45"/>
    </location>
</feature>
<dbReference type="Proteomes" id="UP000321429">
    <property type="component" value="Unassembled WGS sequence"/>
</dbReference>
<proteinExistence type="predicted"/>
<organism evidence="3 4">
    <name type="scientific">Furfurilactobacillus siliginis</name>
    <dbReference type="NCBI Taxonomy" id="348151"/>
    <lineage>
        <taxon>Bacteria</taxon>
        <taxon>Bacillati</taxon>
        <taxon>Bacillota</taxon>
        <taxon>Bacilli</taxon>
        <taxon>Lactobacillales</taxon>
        <taxon>Lactobacillaceae</taxon>
        <taxon>Furfurilactobacillus</taxon>
    </lineage>
</organism>
<gene>
    <name evidence="3" type="ORF">IV55_GL001322</name>
    <name evidence="2" type="ORF">LSI01_15240</name>
</gene>
<accession>A0A0R2L3I2</accession>
<comment type="caution">
    <text evidence="3">The sequence shown here is derived from an EMBL/GenBank/DDBJ whole genome shotgun (WGS) entry which is preliminary data.</text>
</comment>
<reference evidence="3 4" key="1">
    <citation type="journal article" date="2015" name="Genome Announc.">
        <title>Expanding the biotechnology potential of lactobacilli through comparative genomics of 213 strains and associated genera.</title>
        <authorList>
            <person name="Sun Z."/>
            <person name="Harris H.M."/>
            <person name="McCann A."/>
            <person name="Guo C."/>
            <person name="Argimon S."/>
            <person name="Zhang W."/>
            <person name="Yang X."/>
            <person name="Jeffery I.B."/>
            <person name="Cooney J.C."/>
            <person name="Kagawa T.F."/>
            <person name="Liu W."/>
            <person name="Song Y."/>
            <person name="Salvetti E."/>
            <person name="Wrobel A."/>
            <person name="Rasinkangas P."/>
            <person name="Parkhill J."/>
            <person name="Rea M.C."/>
            <person name="O'Sullivan O."/>
            <person name="Ritari J."/>
            <person name="Douillard F.P."/>
            <person name="Paul Ross R."/>
            <person name="Yang R."/>
            <person name="Briner A.E."/>
            <person name="Felis G.E."/>
            <person name="de Vos W.M."/>
            <person name="Barrangou R."/>
            <person name="Klaenhammer T.R."/>
            <person name="Caufield P.W."/>
            <person name="Cui Y."/>
            <person name="Zhang H."/>
            <person name="O'Toole P.W."/>
        </authorList>
    </citation>
    <scope>NUCLEOTIDE SEQUENCE [LARGE SCALE GENOMIC DNA]</scope>
    <source>
        <strain evidence="3 4">DSM 22696</strain>
    </source>
</reference>
<dbReference type="RefSeq" id="WP_057809544.1">
    <property type="nucleotide sequence ID" value="NZ_BJUD01000038.1"/>
</dbReference>
<name>A0A0R2L3I2_9LACO</name>
<keyword evidence="1" id="KW-0812">Transmembrane</keyword>
<evidence type="ECO:0000256" key="1">
    <source>
        <dbReference type="SAM" id="Phobius"/>
    </source>
</evidence>
<evidence type="ECO:0000313" key="3">
    <source>
        <dbReference type="EMBL" id="KRN96360.1"/>
    </source>
</evidence>
<dbReference type="InterPro" id="IPR046503">
    <property type="entry name" value="DUF6681"/>
</dbReference>
<feature type="transmembrane region" description="Helical" evidence="1">
    <location>
        <begin position="51"/>
        <end position="75"/>
    </location>
</feature>
<dbReference type="AlphaFoldDB" id="A0A0R2L3I2"/>
<dbReference type="EMBL" id="BJUD01000038">
    <property type="protein sequence ID" value="GEK29213.1"/>
    <property type="molecule type" value="Genomic_DNA"/>
</dbReference>
<dbReference type="STRING" id="348151.IV55_GL001322"/>